<evidence type="ECO:0000256" key="1">
    <source>
        <dbReference type="SAM" id="MobiDB-lite"/>
    </source>
</evidence>
<comment type="caution">
    <text evidence="3">The sequence shown here is derived from an EMBL/GenBank/DDBJ whole genome shotgun (WGS) entry which is preliminary data.</text>
</comment>
<organism evidence="3 4">
    <name type="scientific">Henosepilachna vigintioctopunctata</name>
    <dbReference type="NCBI Taxonomy" id="420089"/>
    <lineage>
        <taxon>Eukaryota</taxon>
        <taxon>Metazoa</taxon>
        <taxon>Ecdysozoa</taxon>
        <taxon>Arthropoda</taxon>
        <taxon>Hexapoda</taxon>
        <taxon>Insecta</taxon>
        <taxon>Pterygota</taxon>
        <taxon>Neoptera</taxon>
        <taxon>Endopterygota</taxon>
        <taxon>Coleoptera</taxon>
        <taxon>Polyphaga</taxon>
        <taxon>Cucujiformia</taxon>
        <taxon>Coccinelloidea</taxon>
        <taxon>Coccinellidae</taxon>
        <taxon>Epilachninae</taxon>
        <taxon>Epilachnini</taxon>
        <taxon>Henosepilachna</taxon>
    </lineage>
</organism>
<feature type="region of interest" description="Disordered" evidence="1">
    <location>
        <begin position="68"/>
        <end position="88"/>
    </location>
</feature>
<proteinExistence type="predicted"/>
<dbReference type="EMBL" id="JARQZJ010000062">
    <property type="protein sequence ID" value="KAK9879802.1"/>
    <property type="molecule type" value="Genomic_DNA"/>
</dbReference>
<dbReference type="AlphaFoldDB" id="A0AAW1UH14"/>
<keyword evidence="2" id="KW-1133">Transmembrane helix</keyword>
<feature type="compositionally biased region" description="Low complexity" evidence="1">
    <location>
        <begin position="76"/>
        <end position="88"/>
    </location>
</feature>
<dbReference type="Proteomes" id="UP001431783">
    <property type="component" value="Unassembled WGS sequence"/>
</dbReference>
<reference evidence="3 4" key="1">
    <citation type="submission" date="2023-03" db="EMBL/GenBank/DDBJ databases">
        <title>Genome insight into feeding habits of ladybird beetles.</title>
        <authorList>
            <person name="Li H.-S."/>
            <person name="Huang Y.-H."/>
            <person name="Pang H."/>
        </authorList>
    </citation>
    <scope>NUCLEOTIDE SEQUENCE [LARGE SCALE GENOMIC DNA]</scope>
    <source>
        <strain evidence="3">SYSU_2023b</strain>
        <tissue evidence="3">Whole body</tissue>
    </source>
</reference>
<gene>
    <name evidence="3" type="ORF">WA026_006861</name>
</gene>
<keyword evidence="2" id="KW-0812">Transmembrane</keyword>
<keyword evidence="4" id="KW-1185">Reference proteome</keyword>
<accession>A0AAW1UH14</accession>
<protein>
    <submittedName>
        <fullName evidence="3">Uncharacterized protein</fullName>
    </submittedName>
</protein>
<name>A0AAW1UH14_9CUCU</name>
<evidence type="ECO:0000313" key="4">
    <source>
        <dbReference type="Proteomes" id="UP001431783"/>
    </source>
</evidence>
<feature type="transmembrane region" description="Helical" evidence="2">
    <location>
        <begin position="181"/>
        <end position="203"/>
    </location>
</feature>
<sequence>MKCPANSLKYNSCRCITGNFVKKTSRVTELRHKTKKPSATQPPPPPISDLFSIPQADLAQSWHIPRPTLARESQSSHDTSSNTSSHSAKSGSLLLTAVNLAQVQQANTRREPTLSTRNQNIQNYLNHFPINGNVNSHVPELITKKQEPDTVSVASSTHFTVINMHNSRPPKPRSFCRKHQLTILIVSMSILFTIGIMAAVWFLEKRAQQRRMMWS</sequence>
<feature type="region of interest" description="Disordered" evidence="1">
    <location>
        <begin position="27"/>
        <end position="51"/>
    </location>
</feature>
<evidence type="ECO:0000256" key="2">
    <source>
        <dbReference type="SAM" id="Phobius"/>
    </source>
</evidence>
<evidence type="ECO:0000313" key="3">
    <source>
        <dbReference type="EMBL" id="KAK9879802.1"/>
    </source>
</evidence>
<keyword evidence="2" id="KW-0472">Membrane</keyword>